<gene>
    <name evidence="2" type="ORF">E5672_13730</name>
</gene>
<keyword evidence="1" id="KW-0812">Transmembrane</keyword>
<evidence type="ECO:0000313" key="3">
    <source>
        <dbReference type="Proteomes" id="UP000305471"/>
    </source>
</evidence>
<feature type="transmembrane region" description="Helical" evidence="1">
    <location>
        <begin position="7"/>
        <end position="27"/>
    </location>
</feature>
<dbReference type="Proteomes" id="UP000305471">
    <property type="component" value="Unassembled WGS sequence"/>
</dbReference>
<dbReference type="RefSeq" id="WP_136782710.1">
    <property type="nucleotide sequence ID" value="NZ_SWCO01000008.1"/>
</dbReference>
<proteinExistence type="predicted"/>
<dbReference type="AlphaFoldDB" id="A0A4V5NN36"/>
<evidence type="ECO:0000313" key="2">
    <source>
        <dbReference type="EMBL" id="TKB02166.1"/>
    </source>
</evidence>
<keyword evidence="1" id="KW-0472">Membrane</keyword>
<name>A0A4V5NN36_9ALTE</name>
<sequence length="95" mass="10677">MNSGIKMDILFTGLLLIPIVITAVPFIQNKLIPHAQNFPSSIYPLPISVYLIYEISAENNIFGMFGLFVGYSLFFFIYAVSVSLLAFTVKNKKHD</sequence>
<keyword evidence="3" id="KW-1185">Reference proteome</keyword>
<dbReference type="EMBL" id="SWCO01000008">
    <property type="protein sequence ID" value="TKB02166.1"/>
    <property type="molecule type" value="Genomic_DNA"/>
</dbReference>
<accession>A0A4V5NN36</accession>
<reference evidence="2 3" key="1">
    <citation type="submission" date="2019-04" db="EMBL/GenBank/DDBJ databases">
        <title>Alteromonas portus sp. nov., an alginate lyase-excreting marine bacterium.</title>
        <authorList>
            <person name="Huang H."/>
            <person name="Mo K."/>
            <person name="Bao S."/>
        </authorList>
    </citation>
    <scope>NUCLEOTIDE SEQUENCE [LARGE SCALE GENOMIC DNA]</scope>
    <source>
        <strain evidence="2 3">HB161718</strain>
    </source>
</reference>
<dbReference type="OrthoDB" id="6402553at2"/>
<keyword evidence="1" id="KW-1133">Transmembrane helix</keyword>
<feature type="transmembrane region" description="Helical" evidence="1">
    <location>
        <begin position="61"/>
        <end position="87"/>
    </location>
</feature>
<organism evidence="2 3">
    <name type="scientific">Alteromonas portus</name>
    <dbReference type="NCBI Taxonomy" id="2565549"/>
    <lineage>
        <taxon>Bacteria</taxon>
        <taxon>Pseudomonadati</taxon>
        <taxon>Pseudomonadota</taxon>
        <taxon>Gammaproteobacteria</taxon>
        <taxon>Alteromonadales</taxon>
        <taxon>Alteromonadaceae</taxon>
        <taxon>Alteromonas/Salinimonas group</taxon>
        <taxon>Alteromonas</taxon>
    </lineage>
</organism>
<comment type="caution">
    <text evidence="2">The sequence shown here is derived from an EMBL/GenBank/DDBJ whole genome shotgun (WGS) entry which is preliminary data.</text>
</comment>
<evidence type="ECO:0000256" key="1">
    <source>
        <dbReference type="SAM" id="Phobius"/>
    </source>
</evidence>
<protein>
    <submittedName>
        <fullName evidence="2">Uncharacterized protein</fullName>
    </submittedName>
</protein>